<evidence type="ECO:0000313" key="2">
    <source>
        <dbReference type="EnsemblPlants" id="Kaladp0031s0010.1.v1.1"/>
    </source>
</evidence>
<keyword evidence="1" id="KW-0472">Membrane</keyword>
<dbReference type="Proteomes" id="UP000594263">
    <property type="component" value="Unplaced"/>
</dbReference>
<proteinExistence type="predicted"/>
<keyword evidence="3" id="KW-1185">Reference proteome</keyword>
<evidence type="ECO:0000256" key="1">
    <source>
        <dbReference type="SAM" id="Phobius"/>
    </source>
</evidence>
<feature type="transmembrane region" description="Helical" evidence="1">
    <location>
        <begin position="66"/>
        <end position="88"/>
    </location>
</feature>
<feature type="transmembrane region" description="Helical" evidence="1">
    <location>
        <begin position="38"/>
        <end position="60"/>
    </location>
</feature>
<dbReference type="AlphaFoldDB" id="A0A7N0TAZ2"/>
<keyword evidence="1" id="KW-0812">Transmembrane</keyword>
<accession>A0A7N0TAZ2</accession>
<evidence type="ECO:0000313" key="3">
    <source>
        <dbReference type="Proteomes" id="UP000594263"/>
    </source>
</evidence>
<dbReference type="Gramene" id="Kaladp0031s0010.1.v1.1">
    <property type="protein sequence ID" value="Kaladp0031s0010.1.v1.1"/>
    <property type="gene ID" value="Kaladp0031s0010.v1.1"/>
</dbReference>
<sequence length="100" mass="11117">MMCNNKITQSKSHKTKPVIKADGSKLIRAAADHKTKPLYVALAPSSVFSIAYASSSFYLIGLGCVAVLFMLISSFPEFLCIFLYALVFPKLQLRHFSRLD</sequence>
<protein>
    <submittedName>
        <fullName evidence="2">Uncharacterized protein</fullName>
    </submittedName>
</protein>
<keyword evidence="1" id="KW-1133">Transmembrane helix</keyword>
<name>A0A7N0TAZ2_KALFE</name>
<reference evidence="2" key="1">
    <citation type="submission" date="2021-01" db="UniProtKB">
        <authorList>
            <consortium name="EnsemblPlants"/>
        </authorList>
    </citation>
    <scope>IDENTIFICATION</scope>
</reference>
<dbReference type="EnsemblPlants" id="Kaladp0031s0010.1.v1.1">
    <property type="protein sequence ID" value="Kaladp0031s0010.1.v1.1"/>
    <property type="gene ID" value="Kaladp0031s0010.v1.1"/>
</dbReference>
<organism evidence="2 3">
    <name type="scientific">Kalanchoe fedtschenkoi</name>
    <name type="common">Lavender scallops</name>
    <name type="synonym">South American air plant</name>
    <dbReference type="NCBI Taxonomy" id="63787"/>
    <lineage>
        <taxon>Eukaryota</taxon>
        <taxon>Viridiplantae</taxon>
        <taxon>Streptophyta</taxon>
        <taxon>Embryophyta</taxon>
        <taxon>Tracheophyta</taxon>
        <taxon>Spermatophyta</taxon>
        <taxon>Magnoliopsida</taxon>
        <taxon>eudicotyledons</taxon>
        <taxon>Gunneridae</taxon>
        <taxon>Pentapetalae</taxon>
        <taxon>Saxifragales</taxon>
        <taxon>Crassulaceae</taxon>
        <taxon>Kalanchoe</taxon>
    </lineage>
</organism>